<feature type="compositionally biased region" description="Acidic residues" evidence="1">
    <location>
        <begin position="131"/>
        <end position="147"/>
    </location>
</feature>
<gene>
    <name evidence="3 4" type="primary">ndufv3</name>
</gene>
<feature type="compositionally biased region" description="Polar residues" evidence="1">
    <location>
        <begin position="105"/>
        <end position="118"/>
    </location>
</feature>
<keyword evidence="2" id="KW-1185">Reference proteome</keyword>
<dbReference type="InterPro" id="IPR026193">
    <property type="entry name" value="NDUFV3"/>
</dbReference>
<dbReference type="Proteomes" id="UP000515150">
    <property type="component" value="Chromosome 21"/>
</dbReference>
<name>A0A6P7LC76_BETSP</name>
<dbReference type="KEGG" id="bspl:114847066"/>
<dbReference type="GO" id="GO:0042775">
    <property type="term" value="P:mitochondrial ATP synthesis coupled electron transport"/>
    <property type="evidence" value="ECO:0007669"/>
    <property type="project" value="TreeGrafter"/>
</dbReference>
<reference evidence="3 4" key="1">
    <citation type="submission" date="2025-04" db="UniProtKB">
        <authorList>
            <consortium name="RefSeq"/>
        </authorList>
    </citation>
    <scope>IDENTIFICATION</scope>
</reference>
<accession>A0A6P7LC76</accession>
<dbReference type="GO" id="GO:0045271">
    <property type="term" value="C:respiratory chain complex I"/>
    <property type="evidence" value="ECO:0007669"/>
    <property type="project" value="InterPro"/>
</dbReference>
<dbReference type="PANTHER" id="PTHR17117:SF3">
    <property type="entry name" value="NADH DEHYDROGENASE [UBIQUINONE] FLAVOPROTEIN 3, MITOCHONDRIAL"/>
    <property type="match status" value="1"/>
</dbReference>
<dbReference type="GeneTree" id="ENSGT00390000012196"/>
<feature type="compositionally biased region" description="Low complexity" evidence="1">
    <location>
        <begin position="184"/>
        <end position="200"/>
    </location>
</feature>
<dbReference type="RefSeq" id="XP_028992214.1">
    <property type="nucleotide sequence ID" value="XM_029136381.3"/>
</dbReference>
<dbReference type="CTD" id="4731"/>
<feature type="region of interest" description="Disordered" evidence="1">
    <location>
        <begin position="105"/>
        <end position="260"/>
    </location>
</feature>
<dbReference type="OrthoDB" id="6161911at2759"/>
<evidence type="ECO:0000313" key="2">
    <source>
        <dbReference type="Proteomes" id="UP000515150"/>
    </source>
</evidence>
<protein>
    <submittedName>
        <fullName evidence="3 4">Cell surface glycoprotein 1</fullName>
    </submittedName>
</protein>
<organism evidence="2 3">
    <name type="scientific">Betta splendens</name>
    <name type="common">Siamese fighting fish</name>
    <dbReference type="NCBI Taxonomy" id="158456"/>
    <lineage>
        <taxon>Eukaryota</taxon>
        <taxon>Metazoa</taxon>
        <taxon>Chordata</taxon>
        <taxon>Craniata</taxon>
        <taxon>Vertebrata</taxon>
        <taxon>Euteleostomi</taxon>
        <taxon>Actinopterygii</taxon>
        <taxon>Neopterygii</taxon>
        <taxon>Teleostei</taxon>
        <taxon>Neoteleostei</taxon>
        <taxon>Acanthomorphata</taxon>
        <taxon>Anabantaria</taxon>
        <taxon>Anabantiformes</taxon>
        <taxon>Anabantoidei</taxon>
        <taxon>Osphronemidae</taxon>
        <taxon>Betta</taxon>
    </lineage>
</organism>
<dbReference type="AlphaFoldDB" id="A0A6P7LC76"/>
<evidence type="ECO:0000256" key="1">
    <source>
        <dbReference type="SAM" id="MobiDB-lite"/>
    </source>
</evidence>
<feature type="region of interest" description="Disordered" evidence="1">
    <location>
        <begin position="324"/>
        <end position="353"/>
    </location>
</feature>
<dbReference type="GO" id="GO:0005739">
    <property type="term" value="C:mitochondrion"/>
    <property type="evidence" value="ECO:0007669"/>
    <property type="project" value="InterPro"/>
</dbReference>
<proteinExistence type="predicted"/>
<dbReference type="PANTHER" id="PTHR17117">
    <property type="entry name" value="NADH-UBIQUINONE OXIDOREDUCTASE"/>
    <property type="match status" value="1"/>
</dbReference>
<dbReference type="GeneID" id="114847066"/>
<dbReference type="Pfam" id="PF15880">
    <property type="entry name" value="NDUFV3"/>
    <property type="match status" value="1"/>
</dbReference>
<dbReference type="RefSeq" id="XP_028992215.1">
    <property type="nucleotide sequence ID" value="XM_029136382.3"/>
</dbReference>
<sequence length="387" mass="41112">MAASLLQLLRMQPLKSVSWGVLRNPSVASLCTRTEDPAKTAKKAKTASKTTEAPDERATLLAYKTPVAFPLRFSKPEVLLAQSADVADQVASVTANAETVVGAPASTSDLPVTANNKSADPDSTSSSSSDSDSDSDSDSEDEKSEDETEKKSVPPDQSESAVEKEDKVRKITKKLSYTPFSVSEALPHAPPAATLATTEAVQAPVEAPSVSSEVRRLNTQDSAQATSTAVLDAQTQTPAKAVTEPTTSENTPADVPIETTHTGLDVASAEHEATLVASAEHEATSIEVTAENTTEICTPVDSAGELVDRAPVLTEAVEEKLQAEFQAEPSPEAAAVPPPEPEEPFDNSTYKNYQHHSYTPYTFVDQDVEMAKFRLPQPSSGRPSPRH</sequence>
<evidence type="ECO:0000313" key="3">
    <source>
        <dbReference type="RefSeq" id="XP_028992214.1"/>
    </source>
</evidence>
<evidence type="ECO:0000313" key="4">
    <source>
        <dbReference type="RefSeq" id="XP_028992215.1"/>
    </source>
</evidence>
<feature type="compositionally biased region" description="Polar residues" evidence="1">
    <location>
        <begin position="219"/>
        <end position="251"/>
    </location>
</feature>